<evidence type="ECO:0000256" key="4">
    <source>
        <dbReference type="ARBA" id="ARBA00022989"/>
    </source>
</evidence>
<dbReference type="Pfam" id="PF07690">
    <property type="entry name" value="MFS_1"/>
    <property type="match status" value="1"/>
</dbReference>
<dbReference type="AlphaFoldDB" id="A0A3D5QBZ0"/>
<evidence type="ECO:0000256" key="5">
    <source>
        <dbReference type="ARBA" id="ARBA00023063"/>
    </source>
</evidence>
<evidence type="ECO:0000256" key="2">
    <source>
        <dbReference type="ARBA" id="ARBA00008432"/>
    </source>
</evidence>
<dbReference type="SUPFAM" id="SSF103473">
    <property type="entry name" value="MFS general substrate transporter"/>
    <property type="match status" value="1"/>
</dbReference>
<dbReference type="InterPro" id="IPR044772">
    <property type="entry name" value="NO3_transporter"/>
</dbReference>
<keyword evidence="6 7" id="KW-0472">Membrane</keyword>
<feature type="transmembrane region" description="Helical" evidence="7">
    <location>
        <begin position="377"/>
        <end position="398"/>
    </location>
</feature>
<feature type="transmembrane region" description="Helical" evidence="7">
    <location>
        <begin position="410"/>
        <end position="428"/>
    </location>
</feature>
<keyword evidence="3 7" id="KW-0812">Transmembrane</keyword>
<keyword evidence="5" id="KW-0534">Nitrate assimilation</keyword>
<dbReference type="Gene3D" id="1.20.1250.20">
    <property type="entry name" value="MFS general substrate transporter like domains"/>
    <property type="match status" value="2"/>
</dbReference>
<dbReference type="GO" id="GO:0015112">
    <property type="term" value="F:nitrate transmembrane transporter activity"/>
    <property type="evidence" value="ECO:0007669"/>
    <property type="project" value="InterPro"/>
</dbReference>
<evidence type="ECO:0000313" key="9">
    <source>
        <dbReference type="EMBL" id="HCW93375.1"/>
    </source>
</evidence>
<name>A0A3D5QBZ0_FLESI</name>
<feature type="transmembrane region" description="Helical" evidence="7">
    <location>
        <begin position="252"/>
        <end position="272"/>
    </location>
</feature>
<dbReference type="EMBL" id="DPPF01000137">
    <property type="protein sequence ID" value="HCW93375.1"/>
    <property type="molecule type" value="Genomic_DNA"/>
</dbReference>
<feature type="transmembrane region" description="Helical" evidence="7">
    <location>
        <begin position="20"/>
        <end position="40"/>
    </location>
</feature>
<protein>
    <submittedName>
        <fullName evidence="9">MFS transporter</fullName>
    </submittedName>
</protein>
<dbReference type="InterPro" id="IPR011701">
    <property type="entry name" value="MFS"/>
</dbReference>
<evidence type="ECO:0000259" key="8">
    <source>
        <dbReference type="PROSITE" id="PS50850"/>
    </source>
</evidence>
<organism evidence="9 10">
    <name type="scientific">Flexistipes sinusarabici</name>
    <dbReference type="NCBI Taxonomy" id="2352"/>
    <lineage>
        <taxon>Bacteria</taxon>
        <taxon>Pseudomonadati</taxon>
        <taxon>Deferribacterota</taxon>
        <taxon>Deferribacteres</taxon>
        <taxon>Deferribacterales</taxon>
        <taxon>Flexistipitaceae</taxon>
        <taxon>Flexistipes</taxon>
    </lineage>
</organism>
<dbReference type="InterPro" id="IPR036259">
    <property type="entry name" value="MFS_trans_sf"/>
</dbReference>
<proteinExistence type="inferred from homology"/>
<evidence type="ECO:0000313" key="10">
    <source>
        <dbReference type="Proteomes" id="UP000262325"/>
    </source>
</evidence>
<evidence type="ECO:0000256" key="7">
    <source>
        <dbReference type="SAM" id="Phobius"/>
    </source>
</evidence>
<feature type="domain" description="Major facilitator superfamily (MFS) profile" evidence="8">
    <location>
        <begin position="19"/>
        <end position="432"/>
    </location>
</feature>
<sequence length="437" mass="46650">MANDELIKKYGLKGSPLSGLVMATFGFFIGFAAVSLYGPVAKNFDDVMNMSGLLLGMLVAAPSLTGSLLRIPFGAWVDKAGGKKPLFTLLTLSVIGMAGLTVILFFFYPDRLTIEMYPVVFFFGLLSGCGIATFSVGIPQTSYWYPQKKQGLALGTYAGLGNTAPGIFGVVLPFILAGLGLSGAYAAWFLFLLIGTIIYAMFAHDAYYFQLRHNNVEHEEAREVSEKLGQELFPSGKVIESLKISAKIPRTWALVALYFTSFGGFLALTAWFPTYWVEFHNIGIRPAGLLMAFGFSLLASVIRVYGGHLGDKFGGEKTAIGSYSLVLIGALFLIITSNFWLALIGEIIIGAGMGIANAAVFKLVPKYVPKAPGGASGWVGGLGAFGGFAVPPILGTFVDLQGTEGYSNGFIVYVVLALMAITISIILMKTLGSQKEA</sequence>
<feature type="transmembrane region" description="Helical" evidence="7">
    <location>
        <begin position="284"/>
        <end position="306"/>
    </location>
</feature>
<dbReference type="GO" id="GO:0042128">
    <property type="term" value="P:nitrate assimilation"/>
    <property type="evidence" value="ECO:0007669"/>
    <property type="project" value="UniProtKB-KW"/>
</dbReference>
<feature type="transmembrane region" description="Helical" evidence="7">
    <location>
        <begin position="347"/>
        <end position="365"/>
    </location>
</feature>
<comment type="caution">
    <text evidence="9">The sequence shown here is derived from an EMBL/GenBank/DDBJ whole genome shotgun (WGS) entry which is preliminary data.</text>
</comment>
<feature type="transmembrane region" description="Helical" evidence="7">
    <location>
        <begin position="120"/>
        <end position="139"/>
    </location>
</feature>
<comment type="subcellular location">
    <subcellularLocation>
        <location evidence="1">Membrane</location>
        <topology evidence="1">Multi-pass membrane protein</topology>
    </subcellularLocation>
</comment>
<dbReference type="PROSITE" id="PS50850">
    <property type="entry name" value="MFS"/>
    <property type="match status" value="1"/>
</dbReference>
<evidence type="ECO:0000256" key="1">
    <source>
        <dbReference type="ARBA" id="ARBA00004141"/>
    </source>
</evidence>
<feature type="transmembrane region" description="Helical" evidence="7">
    <location>
        <begin position="318"/>
        <end position="341"/>
    </location>
</feature>
<feature type="transmembrane region" description="Helical" evidence="7">
    <location>
        <begin position="52"/>
        <end position="73"/>
    </location>
</feature>
<reference evidence="9 10" key="1">
    <citation type="journal article" date="2018" name="Nat. Biotechnol.">
        <title>A standardized bacterial taxonomy based on genome phylogeny substantially revises the tree of life.</title>
        <authorList>
            <person name="Parks D.H."/>
            <person name="Chuvochina M."/>
            <person name="Waite D.W."/>
            <person name="Rinke C."/>
            <person name="Skarshewski A."/>
            <person name="Chaumeil P.A."/>
            <person name="Hugenholtz P."/>
        </authorList>
    </citation>
    <scope>NUCLEOTIDE SEQUENCE [LARGE SCALE GENOMIC DNA]</scope>
    <source>
        <strain evidence="9">UBA8672</strain>
    </source>
</reference>
<dbReference type="InterPro" id="IPR020846">
    <property type="entry name" value="MFS_dom"/>
</dbReference>
<dbReference type="GO" id="GO:0016020">
    <property type="term" value="C:membrane"/>
    <property type="evidence" value="ECO:0007669"/>
    <property type="project" value="UniProtKB-SubCell"/>
</dbReference>
<feature type="transmembrane region" description="Helical" evidence="7">
    <location>
        <begin position="151"/>
        <end position="176"/>
    </location>
</feature>
<comment type="similarity">
    <text evidence="2">Belongs to the major facilitator superfamily. Nitrate/nitrite porter (TC 2.A.1.8) family.</text>
</comment>
<keyword evidence="4 7" id="KW-1133">Transmembrane helix</keyword>
<evidence type="ECO:0000256" key="6">
    <source>
        <dbReference type="ARBA" id="ARBA00023136"/>
    </source>
</evidence>
<gene>
    <name evidence="9" type="ORF">DHM44_06815</name>
</gene>
<evidence type="ECO:0000256" key="3">
    <source>
        <dbReference type="ARBA" id="ARBA00022692"/>
    </source>
</evidence>
<dbReference type="PANTHER" id="PTHR23515">
    <property type="entry name" value="HIGH-AFFINITY NITRATE TRANSPORTER 2.3"/>
    <property type="match status" value="1"/>
</dbReference>
<accession>A0A3D5QBZ0</accession>
<feature type="transmembrane region" description="Helical" evidence="7">
    <location>
        <begin position="85"/>
        <end position="108"/>
    </location>
</feature>
<feature type="transmembrane region" description="Helical" evidence="7">
    <location>
        <begin position="182"/>
        <end position="202"/>
    </location>
</feature>
<dbReference type="Proteomes" id="UP000262325">
    <property type="component" value="Unassembled WGS sequence"/>
</dbReference>